<reference evidence="2" key="1">
    <citation type="submission" date="2016-10" db="EMBL/GenBank/DDBJ databases">
        <title>Sequence of Gallionella enrichment culture.</title>
        <authorList>
            <person name="Poehlein A."/>
            <person name="Muehling M."/>
            <person name="Daniel R."/>
        </authorList>
    </citation>
    <scope>NUCLEOTIDE SEQUENCE</scope>
</reference>
<dbReference type="AlphaFoldDB" id="A0A1J5STM3"/>
<organism evidence="2">
    <name type="scientific">mine drainage metagenome</name>
    <dbReference type="NCBI Taxonomy" id="410659"/>
    <lineage>
        <taxon>unclassified sequences</taxon>
        <taxon>metagenomes</taxon>
        <taxon>ecological metagenomes</taxon>
    </lineage>
</organism>
<accession>A0A1J5STM3</accession>
<dbReference type="PROSITE" id="PS00151">
    <property type="entry name" value="ACYLPHOSPHATASE_2"/>
    <property type="match status" value="1"/>
</dbReference>
<dbReference type="PANTHER" id="PTHR47268:SF4">
    <property type="entry name" value="ACYLPHOSPHATASE"/>
    <property type="match status" value="1"/>
</dbReference>
<gene>
    <name evidence="2" type="primary">acyP_3</name>
    <name evidence="2" type="ORF">GALL_67230</name>
</gene>
<evidence type="ECO:0000259" key="1">
    <source>
        <dbReference type="PROSITE" id="PS51160"/>
    </source>
</evidence>
<name>A0A1J5STM3_9ZZZZ</name>
<dbReference type="InterPro" id="IPR036046">
    <property type="entry name" value="Acylphosphatase-like_dom_sf"/>
</dbReference>
<dbReference type="InterPro" id="IPR017968">
    <property type="entry name" value="Acylphosphatase_CS"/>
</dbReference>
<dbReference type="InterPro" id="IPR001792">
    <property type="entry name" value="Acylphosphatase-like_dom"/>
</dbReference>
<dbReference type="Gene3D" id="3.30.70.100">
    <property type="match status" value="1"/>
</dbReference>
<feature type="domain" description="Acylphosphatase-like" evidence="1">
    <location>
        <begin position="11"/>
        <end position="96"/>
    </location>
</feature>
<proteinExistence type="predicted"/>
<dbReference type="EMBL" id="MLJW01000019">
    <property type="protein sequence ID" value="OIR11866.1"/>
    <property type="molecule type" value="Genomic_DNA"/>
</dbReference>
<sequence length="96" mass="10600">MANPSSSNSKTLHLVIHGRVQGVFFRQSMQHEAERLAIFGWVRNRSNGTVEAVVHGDPGAVDAIVSWAQRGPQLAQVDRVDIDPTDGDYTNFEIIN</sequence>
<dbReference type="PROSITE" id="PS51160">
    <property type="entry name" value="ACYLPHOSPHATASE_3"/>
    <property type="match status" value="1"/>
</dbReference>
<dbReference type="Pfam" id="PF00708">
    <property type="entry name" value="Acylphosphatase"/>
    <property type="match status" value="1"/>
</dbReference>
<keyword evidence="2" id="KW-0378">Hydrolase</keyword>
<dbReference type="PROSITE" id="PS00150">
    <property type="entry name" value="ACYLPHOSPHATASE_1"/>
    <property type="match status" value="1"/>
</dbReference>
<comment type="caution">
    <text evidence="2">The sequence shown here is derived from an EMBL/GenBank/DDBJ whole genome shotgun (WGS) entry which is preliminary data.</text>
</comment>
<dbReference type="InterPro" id="IPR020456">
    <property type="entry name" value="Acylphosphatase"/>
</dbReference>
<evidence type="ECO:0000313" key="2">
    <source>
        <dbReference type="EMBL" id="OIR11866.1"/>
    </source>
</evidence>
<protein>
    <submittedName>
        <fullName evidence="2">Acylphosphatase</fullName>
        <ecNumber evidence="2">3.6.1.7</ecNumber>
    </submittedName>
</protein>
<dbReference type="EC" id="3.6.1.7" evidence="2"/>
<dbReference type="PRINTS" id="PR00112">
    <property type="entry name" value="ACYLPHPHTASE"/>
</dbReference>
<dbReference type="SUPFAM" id="SSF54975">
    <property type="entry name" value="Acylphosphatase/BLUF domain-like"/>
    <property type="match status" value="1"/>
</dbReference>
<dbReference type="GO" id="GO:0003998">
    <property type="term" value="F:acylphosphatase activity"/>
    <property type="evidence" value="ECO:0007669"/>
    <property type="project" value="UniProtKB-EC"/>
</dbReference>
<dbReference type="PANTHER" id="PTHR47268">
    <property type="entry name" value="ACYLPHOSPHATASE"/>
    <property type="match status" value="1"/>
</dbReference>